<dbReference type="AlphaFoldDB" id="X1J8F6"/>
<reference evidence="1" key="1">
    <citation type="journal article" date="2014" name="Front. Microbiol.">
        <title>High frequency of phylogenetically diverse reductive dehalogenase-homologous genes in deep subseafloor sedimentary metagenomes.</title>
        <authorList>
            <person name="Kawai M."/>
            <person name="Futagami T."/>
            <person name="Toyoda A."/>
            <person name="Takaki Y."/>
            <person name="Nishi S."/>
            <person name="Hori S."/>
            <person name="Arai W."/>
            <person name="Tsubouchi T."/>
            <person name="Morono Y."/>
            <person name="Uchiyama I."/>
            <person name="Ito T."/>
            <person name="Fujiyama A."/>
            <person name="Inagaki F."/>
            <person name="Takami H."/>
        </authorList>
    </citation>
    <scope>NUCLEOTIDE SEQUENCE</scope>
    <source>
        <strain evidence="1">Expedition CK06-06</strain>
    </source>
</reference>
<evidence type="ECO:0000313" key="1">
    <source>
        <dbReference type="EMBL" id="GAH77800.1"/>
    </source>
</evidence>
<proteinExistence type="predicted"/>
<protein>
    <recommendedName>
        <fullName evidence="2">RadC-like JAB domain-containing protein</fullName>
    </recommendedName>
</protein>
<dbReference type="InterPro" id="IPR020891">
    <property type="entry name" value="UPF0758_CS"/>
</dbReference>
<gene>
    <name evidence="1" type="ORF">S03H2_60670</name>
</gene>
<evidence type="ECO:0008006" key="2">
    <source>
        <dbReference type="Google" id="ProtNLM"/>
    </source>
</evidence>
<sequence length="156" mass="17834">MKTGKIPKSKYISRIPKRAANWVKLNAKTIAGYKNTPYFIRDNFTADFKLKDSITQITMPKIGITEPGRPRFIPTKITGREKQLMEIKEFNKKYANAKMEHCIAVDREGNVVFYKSGTSSRIDFTATEFDRMNVDNMLFTHNHPSGSGFSGEDLNM</sequence>
<comment type="caution">
    <text evidence="1">The sequence shown here is derived from an EMBL/GenBank/DDBJ whole genome shotgun (WGS) entry which is preliminary data.</text>
</comment>
<name>X1J8F6_9ZZZZ</name>
<dbReference type="PROSITE" id="PS01302">
    <property type="entry name" value="UPF0758"/>
    <property type="match status" value="1"/>
</dbReference>
<dbReference type="EMBL" id="BARU01039115">
    <property type="protein sequence ID" value="GAH77800.1"/>
    <property type="molecule type" value="Genomic_DNA"/>
</dbReference>
<organism evidence="1">
    <name type="scientific">marine sediment metagenome</name>
    <dbReference type="NCBI Taxonomy" id="412755"/>
    <lineage>
        <taxon>unclassified sequences</taxon>
        <taxon>metagenomes</taxon>
        <taxon>ecological metagenomes</taxon>
    </lineage>
</organism>
<feature type="non-terminal residue" evidence="1">
    <location>
        <position position="156"/>
    </location>
</feature>
<accession>X1J8F6</accession>